<feature type="region of interest" description="Disordered" evidence="1">
    <location>
        <begin position="198"/>
        <end position="227"/>
    </location>
</feature>
<keyword evidence="3" id="KW-1185">Reference proteome</keyword>
<feature type="compositionally biased region" description="Polar residues" evidence="1">
    <location>
        <begin position="214"/>
        <end position="227"/>
    </location>
</feature>
<evidence type="ECO:0000256" key="1">
    <source>
        <dbReference type="SAM" id="MobiDB-lite"/>
    </source>
</evidence>
<name>A0A8C3KD39_9CHAR</name>
<accession>A0A8C3KD39</accession>
<sequence length="227" mass="24790">MVAILCHGGHITPWWPYHAMVALLCHPMISWWPYRAMVAISHLGGHIMPWWPYHAMVALLCHPMMSWWPYHAVTVALRRRGGRAVAPLAAGCHPLVPVAGVEQLYLGLPRGGEQLPAGRGGLVALARRWHRSLRALDVAGRDLSPQELALALATFGATSPLRSLNLAATKVTPEALSPLLACPHLGFLNLSSCRHLPRGTKRPHQGHQEVQRCLSLTSTRSPSQGAT</sequence>
<dbReference type="Ensembl" id="ENSCPGT00000023445.1">
    <property type="protein sequence ID" value="ENSCPGP00000021409.1"/>
    <property type="gene ID" value="ENSCPGG00000014947.1"/>
</dbReference>
<organism evidence="2 3">
    <name type="scientific">Calidris pygmaea</name>
    <name type="common">Spoon-billed sandpiper</name>
    <dbReference type="NCBI Taxonomy" id="425635"/>
    <lineage>
        <taxon>Eukaryota</taxon>
        <taxon>Metazoa</taxon>
        <taxon>Chordata</taxon>
        <taxon>Craniata</taxon>
        <taxon>Vertebrata</taxon>
        <taxon>Euteleostomi</taxon>
        <taxon>Archelosauria</taxon>
        <taxon>Archosauria</taxon>
        <taxon>Dinosauria</taxon>
        <taxon>Saurischia</taxon>
        <taxon>Theropoda</taxon>
        <taxon>Coelurosauria</taxon>
        <taxon>Aves</taxon>
        <taxon>Neognathae</taxon>
        <taxon>Neoaves</taxon>
        <taxon>Charadriiformes</taxon>
        <taxon>Scolopacidae</taxon>
        <taxon>Calidris</taxon>
    </lineage>
</organism>
<dbReference type="InterPro" id="IPR032675">
    <property type="entry name" value="LRR_dom_sf"/>
</dbReference>
<reference evidence="2" key="2">
    <citation type="submission" date="2025-09" db="UniProtKB">
        <authorList>
            <consortium name="Ensembl"/>
        </authorList>
    </citation>
    <scope>IDENTIFICATION</scope>
</reference>
<dbReference type="Proteomes" id="UP000694419">
    <property type="component" value="Unplaced"/>
</dbReference>
<evidence type="ECO:0000313" key="2">
    <source>
        <dbReference type="Ensembl" id="ENSCPGP00000021409.1"/>
    </source>
</evidence>
<dbReference type="SUPFAM" id="SSF52047">
    <property type="entry name" value="RNI-like"/>
    <property type="match status" value="1"/>
</dbReference>
<evidence type="ECO:0000313" key="3">
    <source>
        <dbReference type="Proteomes" id="UP000694419"/>
    </source>
</evidence>
<reference evidence="2" key="1">
    <citation type="submission" date="2025-08" db="UniProtKB">
        <authorList>
            <consortium name="Ensembl"/>
        </authorList>
    </citation>
    <scope>IDENTIFICATION</scope>
</reference>
<dbReference type="Gene3D" id="3.80.10.10">
    <property type="entry name" value="Ribonuclease Inhibitor"/>
    <property type="match status" value="1"/>
</dbReference>
<proteinExistence type="predicted"/>
<protein>
    <submittedName>
        <fullName evidence="2">Uncharacterized protein</fullName>
    </submittedName>
</protein>
<dbReference type="AlphaFoldDB" id="A0A8C3KD39"/>